<dbReference type="AlphaFoldDB" id="A0A915YAY1"/>
<comment type="similarity">
    <text evidence="6 7">Belongs to the class I-like SAM-binding methyltransferase superfamily. C5-methyltransferase family.</text>
</comment>
<dbReference type="NCBIfam" id="TIGR00675">
    <property type="entry name" value="dcm"/>
    <property type="match status" value="1"/>
</dbReference>
<reference evidence="9" key="1">
    <citation type="submission" date="2022-09" db="EMBL/GenBank/DDBJ databases">
        <title>Aureispira anguillicida sp. nov., isolated from Leptocephalus of Japanese eel Anguilla japonica.</title>
        <authorList>
            <person name="Yuasa K."/>
            <person name="Mekata T."/>
            <person name="Ikunari K."/>
        </authorList>
    </citation>
    <scope>NUCLEOTIDE SEQUENCE</scope>
    <source>
        <strain evidence="9">EL160426</strain>
    </source>
</reference>
<dbReference type="SUPFAM" id="SSF53335">
    <property type="entry name" value="S-adenosyl-L-methionine-dependent methyltransferases"/>
    <property type="match status" value="1"/>
</dbReference>
<comment type="catalytic activity">
    <reaction evidence="5 8">
        <text>a 2'-deoxycytidine in DNA + S-adenosyl-L-methionine = a 5-methyl-2'-deoxycytidine in DNA + S-adenosyl-L-homocysteine + H(+)</text>
        <dbReference type="Rhea" id="RHEA:13681"/>
        <dbReference type="Rhea" id="RHEA-COMP:11369"/>
        <dbReference type="Rhea" id="RHEA-COMP:11370"/>
        <dbReference type="ChEBI" id="CHEBI:15378"/>
        <dbReference type="ChEBI" id="CHEBI:57856"/>
        <dbReference type="ChEBI" id="CHEBI:59789"/>
        <dbReference type="ChEBI" id="CHEBI:85452"/>
        <dbReference type="ChEBI" id="CHEBI:85454"/>
        <dbReference type="EC" id="2.1.1.37"/>
    </reaction>
</comment>
<evidence type="ECO:0000256" key="1">
    <source>
        <dbReference type="ARBA" id="ARBA00022603"/>
    </source>
</evidence>
<evidence type="ECO:0000256" key="3">
    <source>
        <dbReference type="ARBA" id="ARBA00022691"/>
    </source>
</evidence>
<keyword evidence="1 6" id="KW-0489">Methyltransferase</keyword>
<keyword evidence="10" id="KW-1185">Reference proteome</keyword>
<evidence type="ECO:0000256" key="7">
    <source>
        <dbReference type="RuleBase" id="RU000416"/>
    </source>
</evidence>
<name>A0A915YAY1_9BACT</name>
<dbReference type="InterPro" id="IPR018117">
    <property type="entry name" value="C5_DNA_meth_AS"/>
</dbReference>
<dbReference type="InterPro" id="IPR050390">
    <property type="entry name" value="C5-Methyltransferase"/>
</dbReference>
<dbReference type="EMBL" id="AP026867">
    <property type="protein sequence ID" value="BDS09570.1"/>
    <property type="molecule type" value="Genomic_DNA"/>
</dbReference>
<organism evidence="9 10">
    <name type="scientific">Aureispira anguillae</name>
    <dbReference type="NCBI Taxonomy" id="2864201"/>
    <lineage>
        <taxon>Bacteria</taxon>
        <taxon>Pseudomonadati</taxon>
        <taxon>Bacteroidota</taxon>
        <taxon>Saprospiria</taxon>
        <taxon>Saprospirales</taxon>
        <taxon>Saprospiraceae</taxon>
        <taxon>Aureispira</taxon>
    </lineage>
</organism>
<dbReference type="GO" id="GO:0003886">
    <property type="term" value="F:DNA (cytosine-5-)-methyltransferase activity"/>
    <property type="evidence" value="ECO:0007669"/>
    <property type="project" value="UniProtKB-EC"/>
</dbReference>
<dbReference type="PROSITE" id="PS00094">
    <property type="entry name" value="C5_MTASE_1"/>
    <property type="match status" value="1"/>
</dbReference>
<dbReference type="RefSeq" id="WP_264790945.1">
    <property type="nucleotide sequence ID" value="NZ_AP026867.1"/>
</dbReference>
<dbReference type="Gene3D" id="3.90.120.10">
    <property type="entry name" value="DNA Methylase, subunit A, domain 2"/>
    <property type="match status" value="1"/>
</dbReference>
<dbReference type="InterPro" id="IPR001525">
    <property type="entry name" value="C5_MeTfrase"/>
</dbReference>
<evidence type="ECO:0000313" key="9">
    <source>
        <dbReference type="EMBL" id="BDS09570.1"/>
    </source>
</evidence>
<dbReference type="PANTHER" id="PTHR10629:SF52">
    <property type="entry name" value="DNA (CYTOSINE-5)-METHYLTRANSFERASE 1"/>
    <property type="match status" value="1"/>
</dbReference>
<evidence type="ECO:0000256" key="6">
    <source>
        <dbReference type="PROSITE-ProRule" id="PRU01016"/>
    </source>
</evidence>
<gene>
    <name evidence="9" type="ORF">AsAng_0002740</name>
</gene>
<sequence>MTKNRKHIELFAGCGGMAVGMEAAGFELLFANEVSPMASNTFASNLLDIDITKPNEKVKWVHSRYPKKSYEKRLRENLLSHNEDENCELIFEKDLSDLSGSLLVGDVRHLRNKLIEYNINNPYEGELDLVSGGPPCQSFSLAGKRELENYKNRLPLDFAEICEIIKPKVVLLENVKGILSAFRDGKKKYYAWFEVAKAFAQKGFAPVCMLLNSKYYGIAQNRPRYIMVAFREDIFYKVLEKYPENKILLKVASFYSKVHSDFDKLNLMDLDYYDIEKNTELFDGYILPKPTTFNKETWISVKDAIDDLINVKCGKKSSYVNSINELFKSNFSSLDKIHNHNYRNHTDKIKKRFLFYQILNHANGLKESILEKKKDNLVIANDDIKKLYNELKSTIKNFGSLFSSLMSFQKFIRDVSLTKKHSQRALVQTLPSPAQLTIPDDICHYSIFENRVLTVREMARIQSFPDWFIFKSKETTGGENRSFEVPQYTQVGNAVPPKLAYEIGSHINSLLNKIETNGL</sequence>
<dbReference type="KEGG" id="aup:AsAng_0002740"/>
<evidence type="ECO:0000256" key="2">
    <source>
        <dbReference type="ARBA" id="ARBA00022679"/>
    </source>
</evidence>
<dbReference type="Pfam" id="PF00145">
    <property type="entry name" value="DNA_methylase"/>
    <property type="match status" value="2"/>
</dbReference>
<dbReference type="GO" id="GO:0009307">
    <property type="term" value="P:DNA restriction-modification system"/>
    <property type="evidence" value="ECO:0007669"/>
    <property type="project" value="UniProtKB-KW"/>
</dbReference>
<dbReference type="REBASE" id="664953">
    <property type="entry name" value="M.Asp426ORF2740P"/>
</dbReference>
<dbReference type="Proteomes" id="UP001060919">
    <property type="component" value="Chromosome"/>
</dbReference>
<keyword evidence="3 6" id="KW-0949">S-adenosyl-L-methionine</keyword>
<dbReference type="PROSITE" id="PS51679">
    <property type="entry name" value="SAM_MT_C5"/>
    <property type="match status" value="1"/>
</dbReference>
<evidence type="ECO:0000256" key="8">
    <source>
        <dbReference type="RuleBase" id="RU000417"/>
    </source>
</evidence>
<proteinExistence type="inferred from homology"/>
<evidence type="ECO:0000256" key="4">
    <source>
        <dbReference type="ARBA" id="ARBA00022747"/>
    </source>
</evidence>
<keyword evidence="4" id="KW-0680">Restriction system</keyword>
<dbReference type="PRINTS" id="PR00105">
    <property type="entry name" value="C5METTRFRASE"/>
</dbReference>
<dbReference type="PANTHER" id="PTHR10629">
    <property type="entry name" value="CYTOSINE-SPECIFIC METHYLTRANSFERASE"/>
    <property type="match status" value="1"/>
</dbReference>
<dbReference type="PROSITE" id="PS00095">
    <property type="entry name" value="C5_MTASE_2"/>
    <property type="match status" value="1"/>
</dbReference>
<dbReference type="EC" id="2.1.1.37" evidence="8"/>
<dbReference type="InterPro" id="IPR029063">
    <property type="entry name" value="SAM-dependent_MTases_sf"/>
</dbReference>
<keyword evidence="2 6" id="KW-0808">Transferase</keyword>
<dbReference type="InterPro" id="IPR031303">
    <property type="entry name" value="C5_meth_CS"/>
</dbReference>
<dbReference type="Gene3D" id="3.40.50.150">
    <property type="entry name" value="Vaccinia Virus protein VP39"/>
    <property type="match status" value="1"/>
</dbReference>
<evidence type="ECO:0000256" key="5">
    <source>
        <dbReference type="ARBA" id="ARBA00047422"/>
    </source>
</evidence>
<dbReference type="GO" id="GO:0032259">
    <property type="term" value="P:methylation"/>
    <property type="evidence" value="ECO:0007669"/>
    <property type="project" value="UniProtKB-KW"/>
</dbReference>
<feature type="active site" evidence="6">
    <location>
        <position position="136"/>
    </location>
</feature>
<evidence type="ECO:0000313" key="10">
    <source>
        <dbReference type="Proteomes" id="UP001060919"/>
    </source>
</evidence>
<accession>A0A915YAY1</accession>
<protein>
    <recommendedName>
        <fullName evidence="8">Cytosine-specific methyltransferase</fullName>
        <ecNumber evidence="8">2.1.1.37</ecNumber>
    </recommendedName>
</protein>